<dbReference type="Proteomes" id="UP000789342">
    <property type="component" value="Unassembled WGS sequence"/>
</dbReference>
<gene>
    <name evidence="1" type="ORF">AMORRO_LOCUS7684</name>
</gene>
<feature type="non-terminal residue" evidence="1">
    <location>
        <position position="1"/>
    </location>
</feature>
<comment type="caution">
    <text evidence="1">The sequence shown here is derived from an EMBL/GenBank/DDBJ whole genome shotgun (WGS) entry which is preliminary data.</text>
</comment>
<sequence>SLLNEPKISALPVKSNVAVISEEIFILTLEKEYREFTGFVNIYLQSVQQLCAPLFERNGSENVYLGCRNERYFPAKYCTGMRCRTDMTYTSVGWSTS</sequence>
<evidence type="ECO:0000313" key="2">
    <source>
        <dbReference type="Proteomes" id="UP000789342"/>
    </source>
</evidence>
<organism evidence="1 2">
    <name type="scientific">Acaulospora morrowiae</name>
    <dbReference type="NCBI Taxonomy" id="94023"/>
    <lineage>
        <taxon>Eukaryota</taxon>
        <taxon>Fungi</taxon>
        <taxon>Fungi incertae sedis</taxon>
        <taxon>Mucoromycota</taxon>
        <taxon>Glomeromycotina</taxon>
        <taxon>Glomeromycetes</taxon>
        <taxon>Diversisporales</taxon>
        <taxon>Acaulosporaceae</taxon>
        <taxon>Acaulospora</taxon>
    </lineage>
</organism>
<protein>
    <submittedName>
        <fullName evidence="1">18288_t:CDS:1</fullName>
    </submittedName>
</protein>
<keyword evidence="2" id="KW-1185">Reference proteome</keyword>
<accession>A0A9N9CEA4</accession>
<reference evidence="1" key="1">
    <citation type="submission" date="2021-06" db="EMBL/GenBank/DDBJ databases">
        <authorList>
            <person name="Kallberg Y."/>
            <person name="Tangrot J."/>
            <person name="Rosling A."/>
        </authorList>
    </citation>
    <scope>NUCLEOTIDE SEQUENCE</scope>
    <source>
        <strain evidence="1">CL551</strain>
    </source>
</reference>
<dbReference type="EMBL" id="CAJVPV010005977">
    <property type="protein sequence ID" value="CAG8598693.1"/>
    <property type="molecule type" value="Genomic_DNA"/>
</dbReference>
<proteinExistence type="predicted"/>
<name>A0A9N9CEA4_9GLOM</name>
<evidence type="ECO:0000313" key="1">
    <source>
        <dbReference type="EMBL" id="CAG8598693.1"/>
    </source>
</evidence>
<dbReference type="AlphaFoldDB" id="A0A9N9CEA4"/>